<proteinExistence type="predicted"/>
<dbReference type="STRING" id="5722.A2EBT7"/>
<dbReference type="eggNOG" id="KOG0583">
    <property type="taxonomic scope" value="Eukaryota"/>
</dbReference>
<dbReference type="PROSITE" id="PS50011">
    <property type="entry name" value="PROTEIN_KINASE_DOM"/>
    <property type="match status" value="1"/>
</dbReference>
<keyword evidence="3" id="KW-1185">Reference proteome</keyword>
<dbReference type="KEGG" id="tva:4767830"/>
<dbReference type="SUPFAM" id="SSF56112">
    <property type="entry name" value="Protein kinase-like (PK-like)"/>
    <property type="match status" value="1"/>
</dbReference>
<dbReference type="InterPro" id="IPR000719">
    <property type="entry name" value="Prot_kinase_dom"/>
</dbReference>
<sequence>MEYCPETLQSKIKKEGRLDPNLAIQYAREILIGLSLCHANGISHGDIKTSNILIDAYGRIKICDFGMSDFSDDPEGLSQHFRGSFPFMAIEIIDKKAYDRFKADIYSFGVTLFYTLTGHYPWKGIHREEIINNIQNGNTLVNLIGIPELESVIDRCISLCPENRPTADELLEMPIFVDRRCIAPTKPKTLINLTAIAHKPKQSSSTLTLTANRIVRPRRRSVKI</sequence>
<gene>
    <name evidence="2" type="ORF">TVAG_374060</name>
</gene>
<dbReference type="Proteomes" id="UP000001542">
    <property type="component" value="Unassembled WGS sequence"/>
</dbReference>
<name>A2EBT7_TRIV3</name>
<dbReference type="OrthoDB" id="26722at2759"/>
<dbReference type="GO" id="GO:0004672">
    <property type="term" value="F:protein kinase activity"/>
    <property type="evidence" value="ECO:0007669"/>
    <property type="project" value="InterPro"/>
</dbReference>
<dbReference type="Pfam" id="PF00069">
    <property type="entry name" value="Pkinase"/>
    <property type="match status" value="1"/>
</dbReference>
<evidence type="ECO:0000259" key="1">
    <source>
        <dbReference type="PROSITE" id="PS50011"/>
    </source>
</evidence>
<reference evidence="2" key="1">
    <citation type="submission" date="2006-10" db="EMBL/GenBank/DDBJ databases">
        <authorList>
            <person name="Amadeo P."/>
            <person name="Zhao Q."/>
            <person name="Wortman J."/>
            <person name="Fraser-Liggett C."/>
            <person name="Carlton J."/>
        </authorList>
    </citation>
    <scope>NUCLEOTIDE SEQUENCE</scope>
    <source>
        <strain evidence="2">G3</strain>
    </source>
</reference>
<accession>A2EBT7</accession>
<dbReference type="InParanoid" id="A2EBT7"/>
<dbReference type="OMA" id="SKETIHR"/>
<dbReference type="Gene3D" id="1.10.510.10">
    <property type="entry name" value="Transferase(Phosphotransferase) domain 1"/>
    <property type="match status" value="1"/>
</dbReference>
<dbReference type="EMBL" id="DS113348">
    <property type="protein sequence ID" value="EAY09899.1"/>
    <property type="molecule type" value="Genomic_DNA"/>
</dbReference>
<keyword evidence="2" id="KW-0418">Kinase</keyword>
<dbReference type="PANTHER" id="PTHR24362:SF309">
    <property type="entry name" value="PROTEIN KINASE DOMAIN-CONTAINING PROTEIN"/>
    <property type="match status" value="1"/>
</dbReference>
<protein>
    <submittedName>
        <fullName evidence="2">Protein kinase, putative</fullName>
    </submittedName>
</protein>
<dbReference type="RefSeq" id="XP_001322122.1">
    <property type="nucleotide sequence ID" value="XM_001322087.1"/>
</dbReference>
<evidence type="ECO:0000313" key="3">
    <source>
        <dbReference type="Proteomes" id="UP000001542"/>
    </source>
</evidence>
<dbReference type="SMR" id="A2EBT7"/>
<evidence type="ECO:0000313" key="2">
    <source>
        <dbReference type="EMBL" id="EAY09899.1"/>
    </source>
</evidence>
<dbReference type="InterPro" id="IPR008271">
    <property type="entry name" value="Ser/Thr_kinase_AS"/>
</dbReference>
<dbReference type="InterPro" id="IPR011009">
    <property type="entry name" value="Kinase-like_dom_sf"/>
</dbReference>
<organism evidence="2 3">
    <name type="scientific">Trichomonas vaginalis (strain ATCC PRA-98 / G3)</name>
    <dbReference type="NCBI Taxonomy" id="412133"/>
    <lineage>
        <taxon>Eukaryota</taxon>
        <taxon>Metamonada</taxon>
        <taxon>Parabasalia</taxon>
        <taxon>Trichomonadida</taxon>
        <taxon>Trichomonadidae</taxon>
        <taxon>Trichomonas</taxon>
    </lineage>
</organism>
<dbReference type="PROSITE" id="PS00108">
    <property type="entry name" value="PROTEIN_KINASE_ST"/>
    <property type="match status" value="1"/>
</dbReference>
<dbReference type="SMART" id="SM00220">
    <property type="entry name" value="S_TKc"/>
    <property type="match status" value="1"/>
</dbReference>
<dbReference type="VEuPathDB" id="TrichDB:TVAG_374060"/>
<reference evidence="2" key="2">
    <citation type="journal article" date="2007" name="Science">
        <title>Draft genome sequence of the sexually transmitted pathogen Trichomonas vaginalis.</title>
        <authorList>
            <person name="Carlton J.M."/>
            <person name="Hirt R.P."/>
            <person name="Silva J.C."/>
            <person name="Delcher A.L."/>
            <person name="Schatz M."/>
            <person name="Zhao Q."/>
            <person name="Wortman J.R."/>
            <person name="Bidwell S.L."/>
            <person name="Alsmark U.C.M."/>
            <person name="Besteiro S."/>
            <person name="Sicheritz-Ponten T."/>
            <person name="Noel C.J."/>
            <person name="Dacks J.B."/>
            <person name="Foster P.G."/>
            <person name="Simillion C."/>
            <person name="Van de Peer Y."/>
            <person name="Miranda-Saavedra D."/>
            <person name="Barton G.J."/>
            <person name="Westrop G.D."/>
            <person name="Mueller S."/>
            <person name="Dessi D."/>
            <person name="Fiori P.L."/>
            <person name="Ren Q."/>
            <person name="Paulsen I."/>
            <person name="Zhang H."/>
            <person name="Bastida-Corcuera F.D."/>
            <person name="Simoes-Barbosa A."/>
            <person name="Brown M.T."/>
            <person name="Hayes R.D."/>
            <person name="Mukherjee M."/>
            <person name="Okumura C.Y."/>
            <person name="Schneider R."/>
            <person name="Smith A.J."/>
            <person name="Vanacova S."/>
            <person name="Villalvazo M."/>
            <person name="Haas B.J."/>
            <person name="Pertea M."/>
            <person name="Feldblyum T.V."/>
            <person name="Utterback T.R."/>
            <person name="Shu C.L."/>
            <person name="Osoegawa K."/>
            <person name="de Jong P.J."/>
            <person name="Hrdy I."/>
            <person name="Horvathova L."/>
            <person name="Zubacova Z."/>
            <person name="Dolezal P."/>
            <person name="Malik S.B."/>
            <person name="Logsdon J.M. Jr."/>
            <person name="Henze K."/>
            <person name="Gupta A."/>
            <person name="Wang C.C."/>
            <person name="Dunne R.L."/>
            <person name="Upcroft J.A."/>
            <person name="Upcroft P."/>
            <person name="White O."/>
            <person name="Salzberg S.L."/>
            <person name="Tang P."/>
            <person name="Chiu C.-H."/>
            <person name="Lee Y.-S."/>
            <person name="Embley T.M."/>
            <person name="Coombs G.H."/>
            <person name="Mottram J.C."/>
            <person name="Tachezy J."/>
            <person name="Fraser-Liggett C.M."/>
            <person name="Johnson P.J."/>
        </authorList>
    </citation>
    <scope>NUCLEOTIDE SEQUENCE [LARGE SCALE GENOMIC DNA]</scope>
    <source>
        <strain evidence="2">G3</strain>
    </source>
</reference>
<dbReference type="VEuPathDB" id="TrichDB:TVAGG3_0464320"/>
<dbReference type="GO" id="GO:0005524">
    <property type="term" value="F:ATP binding"/>
    <property type="evidence" value="ECO:0007669"/>
    <property type="project" value="InterPro"/>
</dbReference>
<keyword evidence="2" id="KW-0808">Transferase</keyword>
<dbReference type="PANTHER" id="PTHR24362">
    <property type="entry name" value="SERINE/THREONINE-PROTEIN KINASE NEK"/>
    <property type="match status" value="1"/>
</dbReference>
<feature type="domain" description="Protein kinase" evidence="1">
    <location>
        <begin position="1"/>
        <end position="176"/>
    </location>
</feature>
<dbReference type="AlphaFoldDB" id="A2EBT7"/>